<dbReference type="InterPro" id="IPR017938">
    <property type="entry name" value="Riboflavin_synthase-like_b-brl"/>
</dbReference>
<name>A0ABT2GL81_9MICO</name>
<protein>
    <submittedName>
        <fullName evidence="2">Siderophore-interacting protein</fullName>
    </submittedName>
</protein>
<gene>
    <name evidence="2" type="ORF">N1027_02410</name>
</gene>
<evidence type="ECO:0000313" key="3">
    <source>
        <dbReference type="Proteomes" id="UP001165584"/>
    </source>
</evidence>
<dbReference type="InterPro" id="IPR039261">
    <property type="entry name" value="FNR_nucleotide-bd"/>
</dbReference>
<dbReference type="Pfam" id="PF08021">
    <property type="entry name" value="FAD_binding_9"/>
    <property type="match status" value="1"/>
</dbReference>
<dbReference type="InterPro" id="IPR013113">
    <property type="entry name" value="SIP_FAD-bd"/>
</dbReference>
<dbReference type="CDD" id="cd06193">
    <property type="entry name" value="siderophore_interacting"/>
    <property type="match status" value="1"/>
</dbReference>
<dbReference type="InterPro" id="IPR007037">
    <property type="entry name" value="SIP_rossman_dom"/>
</dbReference>
<sequence>MAGRLTQVKPEKPQLIVAEVTRTERVSPNLVRVTFGGEAIRRFRPIGFDQWFRLFLPREGQEVLRLPTRSSFLWYAQFLTTPKQRRPHVRNYTVRAYRAAGGELTHPELDVDFVVHGAGSGPASDWAVNAQPGTTAGILDEGSSYAAADDVDWHLIAADETGLPAAVGVLARLPRDAVGHAWIELPDAADVQPVQAPAGVTVNWLPRSDPHAVPGVLARESVQAAITAATLPSGRGYAHLVGESALVTGLRRHLVAAGMPKSDVTFIGYWRMGHAAVG</sequence>
<feature type="domain" description="FAD-binding FR-type" evidence="1">
    <location>
        <begin position="13"/>
        <end position="150"/>
    </location>
</feature>
<dbReference type="SUPFAM" id="SSF63380">
    <property type="entry name" value="Riboflavin synthase domain-like"/>
    <property type="match status" value="1"/>
</dbReference>
<dbReference type="PANTHER" id="PTHR30157">
    <property type="entry name" value="FERRIC REDUCTASE, NADPH-DEPENDENT"/>
    <property type="match status" value="1"/>
</dbReference>
<accession>A0ABT2GL81</accession>
<dbReference type="PROSITE" id="PS51384">
    <property type="entry name" value="FAD_FR"/>
    <property type="match status" value="1"/>
</dbReference>
<keyword evidence="3" id="KW-1185">Reference proteome</keyword>
<comment type="caution">
    <text evidence="2">The sequence shown here is derived from an EMBL/GenBank/DDBJ whole genome shotgun (WGS) entry which is preliminary data.</text>
</comment>
<proteinExistence type="predicted"/>
<dbReference type="InterPro" id="IPR039374">
    <property type="entry name" value="SIP_fam"/>
</dbReference>
<reference evidence="2" key="1">
    <citation type="submission" date="2022-08" db="EMBL/GenBank/DDBJ databases">
        <authorList>
            <person name="Deng Y."/>
            <person name="Han X.-F."/>
            <person name="Zhang Y.-Q."/>
        </authorList>
    </citation>
    <scope>NUCLEOTIDE SEQUENCE</scope>
    <source>
        <strain evidence="2">CPCC 205763</strain>
    </source>
</reference>
<dbReference type="Gene3D" id="3.40.50.80">
    <property type="entry name" value="Nucleotide-binding domain of ferredoxin-NADP reductase (FNR) module"/>
    <property type="match status" value="1"/>
</dbReference>
<dbReference type="EMBL" id="JANLCM010000001">
    <property type="protein sequence ID" value="MCS5716979.1"/>
    <property type="molecule type" value="Genomic_DNA"/>
</dbReference>
<organism evidence="2 3">
    <name type="scientific">Herbiconiux aconitum</name>
    <dbReference type="NCBI Taxonomy" id="2970913"/>
    <lineage>
        <taxon>Bacteria</taxon>
        <taxon>Bacillati</taxon>
        <taxon>Actinomycetota</taxon>
        <taxon>Actinomycetes</taxon>
        <taxon>Micrococcales</taxon>
        <taxon>Microbacteriaceae</taxon>
        <taxon>Herbiconiux</taxon>
    </lineage>
</organism>
<evidence type="ECO:0000259" key="1">
    <source>
        <dbReference type="PROSITE" id="PS51384"/>
    </source>
</evidence>
<dbReference type="InterPro" id="IPR017927">
    <property type="entry name" value="FAD-bd_FR_type"/>
</dbReference>
<dbReference type="Gene3D" id="2.40.30.10">
    <property type="entry name" value="Translation factors"/>
    <property type="match status" value="1"/>
</dbReference>
<dbReference type="Pfam" id="PF04954">
    <property type="entry name" value="SIP"/>
    <property type="match status" value="1"/>
</dbReference>
<evidence type="ECO:0000313" key="2">
    <source>
        <dbReference type="EMBL" id="MCS5716979.1"/>
    </source>
</evidence>
<dbReference type="Proteomes" id="UP001165584">
    <property type="component" value="Unassembled WGS sequence"/>
</dbReference>
<dbReference type="RefSeq" id="WP_259504778.1">
    <property type="nucleotide sequence ID" value="NZ_JANLCM010000001.1"/>
</dbReference>
<dbReference type="PANTHER" id="PTHR30157:SF0">
    <property type="entry name" value="NADPH-DEPENDENT FERRIC-CHELATE REDUCTASE"/>
    <property type="match status" value="1"/>
</dbReference>